<evidence type="ECO:0000256" key="1">
    <source>
        <dbReference type="SAM" id="Phobius"/>
    </source>
</evidence>
<gene>
    <name evidence="2" type="ORF">EJO69_05410</name>
</gene>
<dbReference type="EMBL" id="CP034438">
    <property type="protein sequence ID" value="AZN29806.1"/>
    <property type="molecule type" value="Genomic_DNA"/>
</dbReference>
<dbReference type="Proteomes" id="UP000270021">
    <property type="component" value="Chromosome"/>
</dbReference>
<keyword evidence="1" id="KW-0472">Membrane</keyword>
<sequence>MKNLLYASFTYMVAGVASGLFYREFTKLNDFPAGEFTQLGLAHTHLLALGFTVLLVVLALEKTFTISQSRRLFAWFLWLYNAGVILTSAMLIWHGSLTVLGQESTKMIAGIAGLGHMLITAGMVVFFVALRRAVLTPATGAHHALTADHAGTPSA</sequence>
<dbReference type="OrthoDB" id="1644899at2"/>
<dbReference type="RefSeq" id="WP_126040011.1">
    <property type="nucleotide sequence ID" value="NZ_CP034438.1"/>
</dbReference>
<dbReference type="Pfam" id="PF11070">
    <property type="entry name" value="DUF2871"/>
    <property type="match status" value="1"/>
</dbReference>
<keyword evidence="3" id="KW-1185">Reference proteome</keyword>
<organism evidence="2 3">
    <name type="scientific">Flaviflexus salsibiostraticola</name>
    <dbReference type="NCBI Taxonomy" id="1282737"/>
    <lineage>
        <taxon>Bacteria</taxon>
        <taxon>Bacillati</taxon>
        <taxon>Actinomycetota</taxon>
        <taxon>Actinomycetes</taxon>
        <taxon>Actinomycetales</taxon>
        <taxon>Actinomycetaceae</taxon>
        <taxon>Flaviflexus</taxon>
    </lineage>
</organism>
<feature type="transmembrane region" description="Helical" evidence="1">
    <location>
        <begin position="107"/>
        <end position="130"/>
    </location>
</feature>
<protein>
    <submittedName>
        <fullName evidence="2">DUF2871 domain-containing protein</fullName>
    </submittedName>
</protein>
<keyword evidence="1" id="KW-0812">Transmembrane</keyword>
<dbReference type="AlphaFoldDB" id="A0A3Q8WTA0"/>
<evidence type="ECO:0000313" key="2">
    <source>
        <dbReference type="EMBL" id="AZN29806.1"/>
    </source>
</evidence>
<feature type="transmembrane region" description="Helical" evidence="1">
    <location>
        <begin position="5"/>
        <end position="22"/>
    </location>
</feature>
<dbReference type="KEGG" id="fsl:EJO69_05410"/>
<evidence type="ECO:0000313" key="3">
    <source>
        <dbReference type="Proteomes" id="UP000270021"/>
    </source>
</evidence>
<name>A0A3Q8WTA0_9ACTO</name>
<feature type="transmembrane region" description="Helical" evidence="1">
    <location>
        <begin position="72"/>
        <end position="95"/>
    </location>
</feature>
<feature type="transmembrane region" description="Helical" evidence="1">
    <location>
        <begin position="42"/>
        <end position="60"/>
    </location>
</feature>
<accession>A0A3Q8WTA0</accession>
<reference evidence="2 3" key="1">
    <citation type="submission" date="2018-12" db="EMBL/GenBank/DDBJ databases">
        <title>Complete genome sequence of Flaviflexus salsibiostraticola KCTC 33148.</title>
        <authorList>
            <person name="Bae J.-W."/>
        </authorList>
    </citation>
    <scope>NUCLEOTIDE SEQUENCE [LARGE SCALE GENOMIC DNA]</scope>
    <source>
        <strain evidence="2 3">KCTC 33148</strain>
    </source>
</reference>
<keyword evidence="1" id="KW-1133">Transmembrane helix</keyword>
<dbReference type="InterPro" id="IPR021299">
    <property type="entry name" value="DUF2871"/>
</dbReference>
<proteinExistence type="predicted"/>